<dbReference type="EMBL" id="PJEX01000195">
    <property type="protein sequence ID" value="TKW53234.1"/>
    <property type="molecule type" value="Genomic_DNA"/>
</dbReference>
<evidence type="ECO:0000313" key="1">
    <source>
        <dbReference type="EMBL" id="TKW53234.1"/>
    </source>
</evidence>
<dbReference type="AlphaFoldDB" id="A0A4U6XCU4"/>
<protein>
    <submittedName>
        <fullName evidence="1">Uncharacterized protein</fullName>
    </submittedName>
</protein>
<reference evidence="1 2" key="1">
    <citation type="journal article" date="2019" name="PLoS ONE">
        <title>Comparative genome analysis indicates high evolutionary potential of pathogenicity genes in Colletotrichum tanaceti.</title>
        <authorList>
            <person name="Lelwala R.V."/>
            <person name="Korhonen P.K."/>
            <person name="Young N.D."/>
            <person name="Scott J.B."/>
            <person name="Ades P.A."/>
            <person name="Gasser R.B."/>
            <person name="Taylor P.W.J."/>
        </authorList>
    </citation>
    <scope>NUCLEOTIDE SEQUENCE [LARGE SCALE GENOMIC DNA]</scope>
    <source>
        <strain evidence="1">BRIP57314</strain>
    </source>
</reference>
<organism evidence="1 2">
    <name type="scientific">Colletotrichum tanaceti</name>
    <dbReference type="NCBI Taxonomy" id="1306861"/>
    <lineage>
        <taxon>Eukaryota</taxon>
        <taxon>Fungi</taxon>
        <taxon>Dikarya</taxon>
        <taxon>Ascomycota</taxon>
        <taxon>Pezizomycotina</taxon>
        <taxon>Sordariomycetes</taxon>
        <taxon>Hypocreomycetidae</taxon>
        <taxon>Glomerellales</taxon>
        <taxon>Glomerellaceae</taxon>
        <taxon>Colletotrichum</taxon>
        <taxon>Colletotrichum destructivum species complex</taxon>
    </lineage>
</organism>
<name>A0A4U6XCU4_9PEZI</name>
<gene>
    <name evidence="1" type="ORF">CTA1_6104</name>
</gene>
<sequence>MDKNLGHCTLSLGNVANGLVAHGEEDGATATEAGVGVQVGAADVCRGDSDDGIRLALDRWHWEILDGRVVRSPAKENPP</sequence>
<comment type="caution">
    <text evidence="1">The sequence shown here is derived from an EMBL/GenBank/DDBJ whole genome shotgun (WGS) entry which is preliminary data.</text>
</comment>
<keyword evidence="2" id="KW-1185">Reference proteome</keyword>
<proteinExistence type="predicted"/>
<dbReference type="Proteomes" id="UP000310108">
    <property type="component" value="Unassembled WGS sequence"/>
</dbReference>
<accession>A0A4U6XCU4</accession>
<evidence type="ECO:0000313" key="2">
    <source>
        <dbReference type="Proteomes" id="UP000310108"/>
    </source>
</evidence>